<reference evidence="1 2" key="1">
    <citation type="submission" date="2012-10" db="EMBL/GenBank/DDBJ databases">
        <authorList>
            <person name="Zafar N."/>
            <person name="Inman J."/>
            <person name="Hall N."/>
            <person name="Lorenzi H."/>
            <person name="Caler E."/>
        </authorList>
    </citation>
    <scope>NUCLEOTIDE SEQUENCE [LARGE SCALE GENOMIC DNA]</scope>
    <source>
        <strain evidence="1 2">IP1</strain>
    </source>
</reference>
<keyword evidence="2" id="KW-1185">Reference proteome</keyword>
<evidence type="ECO:0000313" key="2">
    <source>
        <dbReference type="Proteomes" id="UP000014680"/>
    </source>
</evidence>
<accession>A0A0A1TVA0</accession>
<gene>
    <name evidence="1" type="ORF">EIN_065370</name>
</gene>
<feature type="non-terminal residue" evidence="1">
    <location>
        <position position="1"/>
    </location>
</feature>
<protein>
    <submittedName>
        <fullName evidence="1">Myotubularin, putative</fullName>
    </submittedName>
</protein>
<evidence type="ECO:0000313" key="1">
    <source>
        <dbReference type="EMBL" id="ELP84272.1"/>
    </source>
</evidence>
<sequence length="390" mass="45269">MAEARLANTEGDSLVIVDHQLPFLKCSRVMYQYQMKTKSYIFKNSEYFDNMEIKRYEETILANSIEFLDITENSPKNEGEMEILGWVDNNRKNSILFPVLNETRSLTVRYRSLSVPIVYNSSAKVCDLVHFFYQLLTHIGVFKDTLHSSEWTHYTLKLFDSNKKTKILRGSSLVWGMLHYETVLYFERLITNGFQTMPLLCDKEIMKSEREILCCVMVQNTQVFEIHILSNLSCLELKKTIMKLGELFDDSLTLYKRYGLYNLVEMSLDKSVSEYITDDILCVDLAKKTFDSFLMAGQISTLSQVTQKVFVEVNVLLFDPTNTHHIICSVINTFNVCLTTTLTIKDIVNKLSNYNINLFKESHGSIEYTTNYDVLICDSDIEKLHITLVW</sequence>
<dbReference type="EMBL" id="KB207140">
    <property type="protein sequence ID" value="ELP84272.1"/>
    <property type="molecule type" value="Genomic_DNA"/>
</dbReference>
<organism evidence="1 2">
    <name type="scientific">Entamoeba invadens IP1</name>
    <dbReference type="NCBI Taxonomy" id="370355"/>
    <lineage>
        <taxon>Eukaryota</taxon>
        <taxon>Amoebozoa</taxon>
        <taxon>Evosea</taxon>
        <taxon>Archamoebae</taxon>
        <taxon>Mastigamoebida</taxon>
        <taxon>Entamoebidae</taxon>
        <taxon>Entamoeba</taxon>
    </lineage>
</organism>
<dbReference type="Proteomes" id="UP000014680">
    <property type="component" value="Unassembled WGS sequence"/>
</dbReference>
<feature type="non-terminal residue" evidence="1">
    <location>
        <position position="390"/>
    </location>
</feature>
<dbReference type="AlphaFoldDB" id="A0A0A1TVA0"/>
<proteinExistence type="predicted"/>
<dbReference type="VEuPathDB" id="AmoebaDB:EIN_065370"/>
<dbReference type="RefSeq" id="XP_004183618.1">
    <property type="nucleotide sequence ID" value="XM_004183570.1"/>
</dbReference>
<dbReference type="GeneID" id="14883250"/>
<dbReference type="KEGG" id="eiv:EIN_065370"/>
<name>A0A0A1TVA0_ENTIV</name>